<reference evidence="1 2" key="1">
    <citation type="submission" date="2014-06" db="EMBL/GenBank/DDBJ databases">
        <authorList>
            <consortium name="DOE Joint Genome Institute"/>
            <person name="Kuo A."/>
            <person name="Kohler A."/>
            <person name="Nagy L.G."/>
            <person name="Floudas D."/>
            <person name="Copeland A."/>
            <person name="Barry K.W."/>
            <person name="Cichocki N."/>
            <person name="Veneault-Fourrey C."/>
            <person name="LaButti K."/>
            <person name="Lindquist E.A."/>
            <person name="Lipzen A."/>
            <person name="Lundell T."/>
            <person name="Morin E."/>
            <person name="Murat C."/>
            <person name="Sun H."/>
            <person name="Tunlid A."/>
            <person name="Henrissat B."/>
            <person name="Grigoriev I.V."/>
            <person name="Hibbett D.S."/>
            <person name="Martin F."/>
            <person name="Nordberg H.P."/>
            <person name="Cantor M.N."/>
            <person name="Hua S.X."/>
        </authorList>
    </citation>
    <scope>NUCLEOTIDE SEQUENCE [LARGE SCALE GENOMIC DNA]</scope>
    <source>
        <strain evidence="1 2">ATCC 200175</strain>
    </source>
</reference>
<reference evidence="2" key="2">
    <citation type="submission" date="2015-01" db="EMBL/GenBank/DDBJ databases">
        <title>Evolutionary Origins and Diversification of the Mycorrhizal Mutualists.</title>
        <authorList>
            <consortium name="DOE Joint Genome Institute"/>
            <consortium name="Mycorrhizal Genomics Consortium"/>
            <person name="Kohler A."/>
            <person name="Kuo A."/>
            <person name="Nagy L.G."/>
            <person name="Floudas D."/>
            <person name="Copeland A."/>
            <person name="Barry K.W."/>
            <person name="Cichocki N."/>
            <person name="Veneault-Fourrey C."/>
            <person name="LaButti K."/>
            <person name="Lindquist E.A."/>
            <person name="Lipzen A."/>
            <person name="Lundell T."/>
            <person name="Morin E."/>
            <person name="Murat C."/>
            <person name="Riley R."/>
            <person name="Ohm R."/>
            <person name="Sun H."/>
            <person name="Tunlid A."/>
            <person name="Henrissat B."/>
            <person name="Grigoriev I.V."/>
            <person name="Hibbett D.S."/>
            <person name="Martin F."/>
        </authorList>
    </citation>
    <scope>NUCLEOTIDE SEQUENCE [LARGE SCALE GENOMIC DNA]</scope>
    <source>
        <strain evidence="2">ATCC 200175</strain>
    </source>
</reference>
<accession>A0A0C9T1G9</accession>
<proteinExistence type="predicted"/>
<dbReference type="Proteomes" id="UP000053647">
    <property type="component" value="Unassembled WGS sequence"/>
</dbReference>
<dbReference type="HOGENOM" id="CLU_2050355_0_0_1"/>
<name>A0A0C9T1G9_PAXIN</name>
<dbReference type="EMBL" id="KN821022">
    <property type="protein sequence ID" value="KIJ05373.1"/>
    <property type="molecule type" value="Genomic_DNA"/>
</dbReference>
<keyword evidence="2" id="KW-1185">Reference proteome</keyword>
<protein>
    <submittedName>
        <fullName evidence="1">Uncharacterized protein</fullName>
    </submittedName>
</protein>
<dbReference type="AlphaFoldDB" id="A0A0C9T1G9"/>
<organism evidence="1 2">
    <name type="scientific">Paxillus involutus ATCC 200175</name>
    <dbReference type="NCBI Taxonomy" id="664439"/>
    <lineage>
        <taxon>Eukaryota</taxon>
        <taxon>Fungi</taxon>
        <taxon>Dikarya</taxon>
        <taxon>Basidiomycota</taxon>
        <taxon>Agaricomycotina</taxon>
        <taxon>Agaricomycetes</taxon>
        <taxon>Agaricomycetidae</taxon>
        <taxon>Boletales</taxon>
        <taxon>Paxilineae</taxon>
        <taxon>Paxillaceae</taxon>
        <taxon>Paxillus</taxon>
    </lineage>
</organism>
<evidence type="ECO:0000313" key="2">
    <source>
        <dbReference type="Proteomes" id="UP000053647"/>
    </source>
</evidence>
<gene>
    <name evidence="1" type="ORF">PAXINDRAFT_93546</name>
</gene>
<sequence length="120" mass="13702">MPTHPSLAVTYITNFCSFYGNERGGRWIIGPKCVGPNTKVGKAEDNRTMEANSEWQTAKGEWQMANGKWQMANGKWQRFAVAIRHSLFNIHPVCHSLFPGEQCTLNSKWQTGDSEWPRQM</sequence>
<evidence type="ECO:0000313" key="1">
    <source>
        <dbReference type="EMBL" id="KIJ05373.1"/>
    </source>
</evidence>